<evidence type="ECO:0000256" key="1">
    <source>
        <dbReference type="SAM" id="SignalP"/>
    </source>
</evidence>
<organism evidence="2">
    <name type="scientific">candidate division WOR-3 bacterium</name>
    <dbReference type="NCBI Taxonomy" id="2052148"/>
    <lineage>
        <taxon>Bacteria</taxon>
        <taxon>Bacteria division WOR-3</taxon>
    </lineage>
</organism>
<gene>
    <name evidence="2" type="ORF">ENS41_06655</name>
</gene>
<reference evidence="2" key="1">
    <citation type="journal article" date="2020" name="mSystems">
        <title>Genome- and Community-Level Interaction Insights into Carbon Utilization and Element Cycling Functions of Hydrothermarchaeota in Hydrothermal Sediment.</title>
        <authorList>
            <person name="Zhou Z."/>
            <person name="Liu Y."/>
            <person name="Xu W."/>
            <person name="Pan J."/>
            <person name="Luo Z.H."/>
            <person name="Li M."/>
        </authorList>
    </citation>
    <scope>NUCLEOTIDE SEQUENCE [LARGE SCALE GENOMIC DNA]</scope>
    <source>
        <strain evidence="2">SpSt-488</strain>
    </source>
</reference>
<dbReference type="Gene3D" id="2.120.10.70">
    <property type="entry name" value="Fucose-specific lectin"/>
    <property type="match status" value="1"/>
</dbReference>
<sequence length="482" mass="53428">MAARASVLLVLLAVPASAASWDTILPLTDNPQNQSLGYGYQRSVAVDPVGNVHVVWLDQRTTPNQLWHRRFDRAAGSWLPETMLTNRSASCSPPGVACDAQGNVHVIWHLAAYPYGIWYKRFDAGTGRWQPDFLLDSATTELQKLFPSVACRPGSRVVHVAWYGHSGSSVYYSVFHREFKPDSGWRRTEQVSTEDVQRDQASLAADSAGNICVVWCGYDSGGAYPQVVCRRRVNGVWQPVEIVSDMPDRATQFAPCVAAGPGGVWHFVWHGRTSQEMFQHVRYRNRSLSGWTDIAVVSDLPDRQQESPSIWCRRGGDCHVVWRGQSRSSNVYQLFYARREPNGFWTTPVQLTQRSSGNVSRPAITADSDTCLHAVWHDASSGDQDVYYLRGHERGTWLTEAPSCPNSAVSLLPNPVAGRFCRILCPEGSLIRVSDASGRVLIAAAAGPEFTLDCRGLDSGVYFVEVEYGARAEVRKLVKPSP</sequence>
<dbReference type="SUPFAM" id="SSF89372">
    <property type="entry name" value="Fucose-specific lectin"/>
    <property type="match status" value="2"/>
</dbReference>
<evidence type="ECO:0000313" key="2">
    <source>
        <dbReference type="EMBL" id="HGK28620.1"/>
    </source>
</evidence>
<feature type="chain" id="PRO_5028114551" evidence="1">
    <location>
        <begin position="19"/>
        <end position="482"/>
    </location>
</feature>
<name>A0A7C4GH25_UNCW3</name>
<dbReference type="NCBIfam" id="TIGR04183">
    <property type="entry name" value="Por_Secre_tail"/>
    <property type="match status" value="1"/>
</dbReference>
<keyword evidence="1" id="KW-0732">Signal</keyword>
<accession>A0A7C4GH25</accession>
<feature type="signal peptide" evidence="1">
    <location>
        <begin position="1"/>
        <end position="18"/>
    </location>
</feature>
<protein>
    <submittedName>
        <fullName evidence="2">T9SS type A sorting domain-containing protein</fullName>
    </submittedName>
</protein>
<proteinExistence type="predicted"/>
<dbReference type="AlphaFoldDB" id="A0A7C4GH25"/>
<dbReference type="InterPro" id="IPR026444">
    <property type="entry name" value="Secre_tail"/>
</dbReference>
<dbReference type="EMBL" id="DSUT01000142">
    <property type="protein sequence ID" value="HGK28620.1"/>
    <property type="molecule type" value="Genomic_DNA"/>
</dbReference>
<comment type="caution">
    <text evidence="2">The sequence shown here is derived from an EMBL/GenBank/DDBJ whole genome shotgun (WGS) entry which is preliminary data.</text>
</comment>